<protein>
    <submittedName>
        <fullName evidence="4">Nucleoside hydrolase</fullName>
    </submittedName>
</protein>
<dbReference type="Proteomes" id="UP001240171">
    <property type="component" value="Unassembled WGS sequence"/>
</dbReference>
<evidence type="ECO:0000256" key="1">
    <source>
        <dbReference type="ARBA" id="ARBA00022801"/>
    </source>
</evidence>
<feature type="domain" description="Inosine/uridine-preferring nucleoside hydrolase" evidence="3">
    <location>
        <begin position="6"/>
        <end position="301"/>
    </location>
</feature>
<name>A0ABT9CAW8_9BACL</name>
<dbReference type="SUPFAM" id="SSF53590">
    <property type="entry name" value="Nucleoside hydrolase"/>
    <property type="match status" value="1"/>
</dbReference>
<dbReference type="Gene3D" id="3.90.245.10">
    <property type="entry name" value="Ribonucleoside hydrolase-like"/>
    <property type="match status" value="1"/>
</dbReference>
<evidence type="ECO:0000313" key="5">
    <source>
        <dbReference type="Proteomes" id="UP001240171"/>
    </source>
</evidence>
<dbReference type="InterPro" id="IPR001910">
    <property type="entry name" value="Inosine/uridine_hydrolase_dom"/>
</dbReference>
<dbReference type="RefSeq" id="WP_305023605.1">
    <property type="nucleotide sequence ID" value="NZ_JAUQTB010000003.1"/>
</dbReference>
<evidence type="ECO:0000259" key="3">
    <source>
        <dbReference type="Pfam" id="PF01156"/>
    </source>
</evidence>
<dbReference type="InterPro" id="IPR023186">
    <property type="entry name" value="IUNH"/>
</dbReference>
<reference evidence="4 5" key="1">
    <citation type="submission" date="2023-07" db="EMBL/GenBank/DDBJ databases">
        <title>Paenibacillus sp. JX-17 nov. isolated from soil.</title>
        <authorList>
            <person name="Wan Y."/>
            <person name="Liu B."/>
        </authorList>
    </citation>
    <scope>NUCLEOTIDE SEQUENCE [LARGE SCALE GENOMIC DNA]</scope>
    <source>
        <strain evidence="4 5">JX-17</strain>
    </source>
</reference>
<dbReference type="CDD" id="cd02647">
    <property type="entry name" value="nuc_hydro_TvIAG"/>
    <property type="match status" value="1"/>
</dbReference>
<dbReference type="PANTHER" id="PTHR12304:SF46">
    <property type="entry name" value="INOSINE-ADENOSINE-GUANOSINE-NUCLEOSIDE HYDROLASE"/>
    <property type="match status" value="1"/>
</dbReference>
<proteinExistence type="predicted"/>
<dbReference type="Pfam" id="PF01156">
    <property type="entry name" value="IU_nuc_hydro"/>
    <property type="match status" value="1"/>
</dbReference>
<keyword evidence="2" id="KW-0326">Glycosidase</keyword>
<keyword evidence="1 4" id="KW-0378">Hydrolase</keyword>
<keyword evidence="5" id="KW-1185">Reference proteome</keyword>
<sequence>MSKTKVYFNHDGGVDDLVSLFMLLQMENVELTGVSVIPADGYLEPATDASRKIIDRFGSYSVEVAKSNSRGKNPFPAAWRIHSFYVDALPILNESGSMEAPLSSLPAHQHLIQCLQAVEEKTVLLFTGPLTDLARALDEQPAIEEKIAKLVWMGGTFEKGNVEEPEHDGTAEWNVFWDPEAAYRVWQSGIEIDLVALESTNKVPLTPAVRALWASQRNYEGVDFLGNCYAGCPPLVYSETNSTYYLWDVLTTASVGSPELVQQKVVHCTVIPDGPSQGRTVAQPEGRPVNLVYDTDPDAFFGYMTDLAKKAAPKRY</sequence>
<dbReference type="PANTHER" id="PTHR12304">
    <property type="entry name" value="INOSINE-URIDINE PREFERRING NUCLEOSIDE HYDROLASE"/>
    <property type="match status" value="1"/>
</dbReference>
<dbReference type="GO" id="GO:0016787">
    <property type="term" value="F:hydrolase activity"/>
    <property type="evidence" value="ECO:0007669"/>
    <property type="project" value="UniProtKB-KW"/>
</dbReference>
<organism evidence="4 5">
    <name type="scientific">Paenibacillus lacisoli</name>
    <dbReference type="NCBI Taxonomy" id="3064525"/>
    <lineage>
        <taxon>Bacteria</taxon>
        <taxon>Bacillati</taxon>
        <taxon>Bacillota</taxon>
        <taxon>Bacilli</taxon>
        <taxon>Bacillales</taxon>
        <taxon>Paenibacillaceae</taxon>
        <taxon>Paenibacillus</taxon>
    </lineage>
</organism>
<accession>A0ABT9CAW8</accession>
<evidence type="ECO:0000256" key="2">
    <source>
        <dbReference type="ARBA" id="ARBA00023295"/>
    </source>
</evidence>
<dbReference type="InterPro" id="IPR036452">
    <property type="entry name" value="Ribo_hydro-like"/>
</dbReference>
<evidence type="ECO:0000313" key="4">
    <source>
        <dbReference type="EMBL" id="MDO7906411.1"/>
    </source>
</evidence>
<dbReference type="EMBL" id="JAUQTB010000003">
    <property type="protein sequence ID" value="MDO7906411.1"/>
    <property type="molecule type" value="Genomic_DNA"/>
</dbReference>
<gene>
    <name evidence="4" type="ORF">Q5741_08270</name>
</gene>
<comment type="caution">
    <text evidence="4">The sequence shown here is derived from an EMBL/GenBank/DDBJ whole genome shotgun (WGS) entry which is preliminary data.</text>
</comment>